<dbReference type="GO" id="GO:0005537">
    <property type="term" value="F:D-mannose binding"/>
    <property type="evidence" value="ECO:0007669"/>
    <property type="project" value="UniProtKB-KW"/>
</dbReference>
<dbReference type="InterPro" id="IPR002902">
    <property type="entry name" value="GNK2"/>
</dbReference>
<sequence>MGNRFRFYVLPFAVIFLIFCTAFPAVAATSTIVVSATCDPRGMIPEGSPFWGHVGFVLEQLVENTPYTPNYSFKTRVGGGDSPAFGEAYCRPFCSPDSCQACLRQLSSGIWRICNSALGARVEYPECWMHYECYSF</sequence>
<keyword evidence="11" id="KW-1185">Reference proteome</keyword>
<keyword evidence="3" id="KW-0430">Lectin</keyword>
<name>A0A8T2USH0_CERRI</name>
<evidence type="ECO:0000313" key="10">
    <source>
        <dbReference type="EMBL" id="KAH7436334.1"/>
    </source>
</evidence>
<keyword evidence="5" id="KW-0044">Antibiotic</keyword>
<keyword evidence="8" id="KW-0732">Signal</keyword>
<evidence type="ECO:0000313" key="11">
    <source>
        <dbReference type="Proteomes" id="UP000825935"/>
    </source>
</evidence>
<dbReference type="OrthoDB" id="1888914at2759"/>
<evidence type="ECO:0000256" key="3">
    <source>
        <dbReference type="ARBA" id="ARBA00022734"/>
    </source>
</evidence>
<evidence type="ECO:0000256" key="4">
    <source>
        <dbReference type="ARBA" id="ARBA00022821"/>
    </source>
</evidence>
<keyword evidence="6" id="KW-0465">Mannose-binding</keyword>
<dbReference type="GO" id="GO:0042742">
    <property type="term" value="P:defense response to bacterium"/>
    <property type="evidence" value="ECO:0007669"/>
    <property type="project" value="UniProtKB-KW"/>
</dbReference>
<dbReference type="OMA" id="GIWRICN"/>
<dbReference type="InterPro" id="IPR051378">
    <property type="entry name" value="Cell2Cell_Antifungal"/>
</dbReference>
<dbReference type="EMBL" id="CM035410">
    <property type="protein sequence ID" value="KAH7436334.1"/>
    <property type="molecule type" value="Genomic_DNA"/>
</dbReference>
<dbReference type="Gene3D" id="3.30.430.20">
    <property type="entry name" value="Gnk2 domain, C-X8-C-X2-C motif"/>
    <property type="match status" value="1"/>
</dbReference>
<dbReference type="InterPro" id="IPR038408">
    <property type="entry name" value="GNK2_sf"/>
</dbReference>
<evidence type="ECO:0000256" key="5">
    <source>
        <dbReference type="ARBA" id="ARBA00023022"/>
    </source>
</evidence>
<dbReference type="PROSITE" id="PS51473">
    <property type="entry name" value="GNK2"/>
    <property type="match status" value="1"/>
</dbReference>
<dbReference type="PANTHER" id="PTHR32080">
    <property type="entry name" value="ANTIFUNGAL PROTEIN GINKBILOBIN-2-LIKE"/>
    <property type="match status" value="1"/>
</dbReference>
<dbReference type="PANTHER" id="PTHR32080:SF54">
    <property type="entry name" value="GNK2-HOMOLOGOUS DOMAIN-CONTAINING PROTEIN"/>
    <property type="match status" value="1"/>
</dbReference>
<dbReference type="Pfam" id="PF01657">
    <property type="entry name" value="Stress-antifung"/>
    <property type="match status" value="1"/>
</dbReference>
<dbReference type="Proteomes" id="UP000825935">
    <property type="component" value="Chromosome 5"/>
</dbReference>
<evidence type="ECO:0000256" key="7">
    <source>
        <dbReference type="ARBA" id="ARBA00023157"/>
    </source>
</evidence>
<evidence type="ECO:0000256" key="8">
    <source>
        <dbReference type="SAM" id="SignalP"/>
    </source>
</evidence>
<evidence type="ECO:0000256" key="2">
    <source>
        <dbReference type="ARBA" id="ARBA00022577"/>
    </source>
</evidence>
<feature type="domain" description="Gnk2-homologous" evidence="9">
    <location>
        <begin position="32"/>
        <end position="136"/>
    </location>
</feature>
<dbReference type="CDD" id="cd23509">
    <property type="entry name" value="Gnk2-like"/>
    <property type="match status" value="1"/>
</dbReference>
<keyword evidence="1" id="KW-0929">Antimicrobial</keyword>
<feature type="signal peptide" evidence="8">
    <location>
        <begin position="1"/>
        <end position="28"/>
    </location>
</feature>
<accession>A0A8T2USH0</accession>
<dbReference type="AlphaFoldDB" id="A0A8T2USH0"/>
<protein>
    <recommendedName>
        <fullName evidence="9">Gnk2-homologous domain-containing protein</fullName>
    </recommendedName>
</protein>
<organism evidence="10 11">
    <name type="scientific">Ceratopteris richardii</name>
    <name type="common">Triangle waterfern</name>
    <dbReference type="NCBI Taxonomy" id="49495"/>
    <lineage>
        <taxon>Eukaryota</taxon>
        <taxon>Viridiplantae</taxon>
        <taxon>Streptophyta</taxon>
        <taxon>Embryophyta</taxon>
        <taxon>Tracheophyta</taxon>
        <taxon>Polypodiopsida</taxon>
        <taxon>Polypodiidae</taxon>
        <taxon>Polypodiales</taxon>
        <taxon>Pteridineae</taxon>
        <taxon>Pteridaceae</taxon>
        <taxon>Parkerioideae</taxon>
        <taxon>Ceratopteris</taxon>
    </lineage>
</organism>
<proteinExistence type="predicted"/>
<evidence type="ECO:0000256" key="1">
    <source>
        <dbReference type="ARBA" id="ARBA00022529"/>
    </source>
</evidence>
<dbReference type="GO" id="GO:0031640">
    <property type="term" value="P:killing of cells of another organism"/>
    <property type="evidence" value="ECO:0007669"/>
    <property type="project" value="UniProtKB-KW"/>
</dbReference>
<keyword evidence="4" id="KW-0611">Plant defense</keyword>
<feature type="chain" id="PRO_5035787820" description="Gnk2-homologous domain-containing protein" evidence="8">
    <location>
        <begin position="29"/>
        <end position="136"/>
    </location>
</feature>
<keyword evidence="2" id="KW-0295">Fungicide</keyword>
<reference evidence="10" key="1">
    <citation type="submission" date="2021-08" db="EMBL/GenBank/DDBJ databases">
        <title>WGS assembly of Ceratopteris richardii.</title>
        <authorList>
            <person name="Marchant D.B."/>
            <person name="Chen G."/>
            <person name="Jenkins J."/>
            <person name="Shu S."/>
            <person name="Leebens-Mack J."/>
            <person name="Grimwood J."/>
            <person name="Schmutz J."/>
            <person name="Soltis P."/>
            <person name="Soltis D."/>
            <person name="Chen Z.-H."/>
        </authorList>
    </citation>
    <scope>NUCLEOTIDE SEQUENCE</scope>
    <source>
        <strain evidence="10">Whitten #5841</strain>
        <tissue evidence="10">Leaf</tissue>
    </source>
</reference>
<keyword evidence="7" id="KW-1015">Disulfide bond</keyword>
<evidence type="ECO:0000256" key="6">
    <source>
        <dbReference type="ARBA" id="ARBA00023035"/>
    </source>
</evidence>
<gene>
    <name evidence="10" type="ORF">KP509_05G014700</name>
</gene>
<evidence type="ECO:0000259" key="9">
    <source>
        <dbReference type="PROSITE" id="PS51473"/>
    </source>
</evidence>
<dbReference type="GO" id="GO:0050832">
    <property type="term" value="P:defense response to fungus"/>
    <property type="evidence" value="ECO:0007669"/>
    <property type="project" value="UniProtKB-KW"/>
</dbReference>
<comment type="caution">
    <text evidence="10">The sequence shown here is derived from an EMBL/GenBank/DDBJ whole genome shotgun (WGS) entry which is preliminary data.</text>
</comment>